<keyword evidence="6" id="KW-0695">RNA-directed DNA polymerase</keyword>
<feature type="domain" description="Reverse transcriptase" evidence="7">
    <location>
        <begin position="167"/>
        <end position="346"/>
    </location>
</feature>
<evidence type="ECO:0008006" key="11">
    <source>
        <dbReference type="Google" id="ProtNLM"/>
    </source>
</evidence>
<dbReference type="CDD" id="cd09274">
    <property type="entry name" value="RNase_HI_RT_Ty3"/>
    <property type="match status" value="1"/>
</dbReference>
<evidence type="ECO:0000256" key="1">
    <source>
        <dbReference type="ARBA" id="ARBA00022679"/>
    </source>
</evidence>
<dbReference type="PROSITE" id="PS50994">
    <property type="entry name" value="INTEGRASE"/>
    <property type="match status" value="1"/>
</dbReference>
<dbReference type="SUPFAM" id="SSF56672">
    <property type="entry name" value="DNA/RNA polymerases"/>
    <property type="match status" value="1"/>
</dbReference>
<dbReference type="Pfam" id="PF17917">
    <property type="entry name" value="RT_RNaseH"/>
    <property type="match status" value="1"/>
</dbReference>
<dbReference type="InterPro" id="IPR043502">
    <property type="entry name" value="DNA/RNA_pol_sf"/>
</dbReference>
<dbReference type="Gene3D" id="3.30.420.10">
    <property type="entry name" value="Ribonuclease H-like superfamily/Ribonuclease H"/>
    <property type="match status" value="1"/>
</dbReference>
<dbReference type="PANTHER" id="PTHR37984:SF5">
    <property type="entry name" value="PROTEIN NYNRIN-LIKE"/>
    <property type="match status" value="1"/>
</dbReference>
<dbReference type="Proteomes" id="UP001148838">
    <property type="component" value="Unassembled WGS sequence"/>
</dbReference>
<dbReference type="EMBL" id="JAJSOF020000005">
    <property type="protein sequence ID" value="KAJ4447626.1"/>
    <property type="molecule type" value="Genomic_DNA"/>
</dbReference>
<dbReference type="CDD" id="cd01647">
    <property type="entry name" value="RT_LTR"/>
    <property type="match status" value="1"/>
</dbReference>
<evidence type="ECO:0000256" key="2">
    <source>
        <dbReference type="ARBA" id="ARBA00022695"/>
    </source>
</evidence>
<protein>
    <recommendedName>
        <fullName evidence="11">Reverse transcriptase</fullName>
    </recommendedName>
</protein>
<dbReference type="PANTHER" id="PTHR37984">
    <property type="entry name" value="PROTEIN CBG26694"/>
    <property type="match status" value="1"/>
</dbReference>
<name>A0ABQ8TLU3_PERAM</name>
<proteinExistence type="predicted"/>
<keyword evidence="3" id="KW-0540">Nuclease</keyword>
<evidence type="ECO:0000256" key="3">
    <source>
        <dbReference type="ARBA" id="ARBA00022722"/>
    </source>
</evidence>
<dbReference type="SUPFAM" id="SSF53098">
    <property type="entry name" value="Ribonuclease H-like"/>
    <property type="match status" value="1"/>
</dbReference>
<evidence type="ECO:0000256" key="6">
    <source>
        <dbReference type="ARBA" id="ARBA00022918"/>
    </source>
</evidence>
<evidence type="ECO:0000256" key="5">
    <source>
        <dbReference type="ARBA" id="ARBA00022801"/>
    </source>
</evidence>
<evidence type="ECO:0000259" key="8">
    <source>
        <dbReference type="PROSITE" id="PS50994"/>
    </source>
</evidence>
<accession>A0ABQ8TLU3</accession>
<dbReference type="Gene3D" id="3.10.10.10">
    <property type="entry name" value="HIV Type 1 Reverse Transcriptase, subunit A, domain 1"/>
    <property type="match status" value="1"/>
</dbReference>
<reference evidence="9 10" key="1">
    <citation type="journal article" date="2022" name="Allergy">
        <title>Genome assembly and annotation of Periplaneta americana reveal a comprehensive cockroach allergen profile.</title>
        <authorList>
            <person name="Wang L."/>
            <person name="Xiong Q."/>
            <person name="Saelim N."/>
            <person name="Wang L."/>
            <person name="Nong W."/>
            <person name="Wan A.T."/>
            <person name="Shi M."/>
            <person name="Liu X."/>
            <person name="Cao Q."/>
            <person name="Hui J.H.L."/>
            <person name="Sookrung N."/>
            <person name="Leung T.F."/>
            <person name="Tungtrongchitr A."/>
            <person name="Tsui S.K.W."/>
        </authorList>
    </citation>
    <scope>NUCLEOTIDE SEQUENCE [LARGE SCALE GENOMIC DNA]</scope>
    <source>
        <strain evidence="9">PWHHKU_190912</strain>
    </source>
</reference>
<dbReference type="InterPro" id="IPR043128">
    <property type="entry name" value="Rev_trsase/Diguanyl_cyclase"/>
</dbReference>
<organism evidence="9 10">
    <name type="scientific">Periplaneta americana</name>
    <name type="common">American cockroach</name>
    <name type="synonym">Blatta americana</name>
    <dbReference type="NCBI Taxonomy" id="6978"/>
    <lineage>
        <taxon>Eukaryota</taxon>
        <taxon>Metazoa</taxon>
        <taxon>Ecdysozoa</taxon>
        <taxon>Arthropoda</taxon>
        <taxon>Hexapoda</taxon>
        <taxon>Insecta</taxon>
        <taxon>Pterygota</taxon>
        <taxon>Neoptera</taxon>
        <taxon>Polyneoptera</taxon>
        <taxon>Dictyoptera</taxon>
        <taxon>Blattodea</taxon>
        <taxon>Blattoidea</taxon>
        <taxon>Blattidae</taxon>
        <taxon>Blattinae</taxon>
        <taxon>Periplaneta</taxon>
    </lineage>
</organism>
<dbReference type="Pfam" id="PF00078">
    <property type="entry name" value="RVT_1"/>
    <property type="match status" value="1"/>
</dbReference>
<dbReference type="InterPro" id="IPR000477">
    <property type="entry name" value="RT_dom"/>
</dbReference>
<dbReference type="InterPro" id="IPR012337">
    <property type="entry name" value="RNaseH-like_sf"/>
</dbReference>
<keyword evidence="10" id="KW-1185">Reference proteome</keyword>
<dbReference type="InterPro" id="IPR036397">
    <property type="entry name" value="RNaseH_sf"/>
</dbReference>
<dbReference type="InterPro" id="IPR041373">
    <property type="entry name" value="RT_RNaseH"/>
</dbReference>
<dbReference type="PROSITE" id="PS50878">
    <property type="entry name" value="RT_POL"/>
    <property type="match status" value="1"/>
</dbReference>
<keyword evidence="2" id="KW-0548">Nucleotidyltransferase</keyword>
<evidence type="ECO:0000256" key="4">
    <source>
        <dbReference type="ARBA" id="ARBA00022759"/>
    </source>
</evidence>
<evidence type="ECO:0000313" key="9">
    <source>
        <dbReference type="EMBL" id="KAJ4447626.1"/>
    </source>
</evidence>
<dbReference type="InterPro" id="IPR001584">
    <property type="entry name" value="Integrase_cat-core"/>
</dbReference>
<gene>
    <name evidence="9" type="ORF">ANN_09633</name>
</gene>
<evidence type="ECO:0000313" key="10">
    <source>
        <dbReference type="Proteomes" id="UP001148838"/>
    </source>
</evidence>
<dbReference type="Gene3D" id="3.30.70.270">
    <property type="match status" value="1"/>
</dbReference>
<feature type="domain" description="Integrase catalytic" evidence="8">
    <location>
        <begin position="555"/>
        <end position="716"/>
    </location>
</feature>
<keyword evidence="1" id="KW-0808">Transferase</keyword>
<keyword evidence="5" id="KW-0378">Hydrolase</keyword>
<dbReference type="InterPro" id="IPR050951">
    <property type="entry name" value="Retrovirus_Pol_polyprotein"/>
</dbReference>
<dbReference type="Pfam" id="PF00665">
    <property type="entry name" value="rve"/>
    <property type="match status" value="1"/>
</dbReference>
<sequence length="743" mass="84543">MVQEKASNRIRSHAHFQCPVVVLHVQNTFCECLFDTGSVSSLVSKEMVTKLGLLITPKQCIMTSVVSQTFHVEAPSLSPLPSPGSVSGITEPDSRGEIDLAHLPPDHRAVFQNIMYEFSDVLNQQLGSTTLIHHQLVLKDQEPVRLPPYRLSPPRMQQLKAKIQDMLQKGIIRPSTSNYSSPIFLVPKGQDDTRPVVDYRVLSSKMQIESVPLPDIHNCFDWFANAKYFTTFDLNSAYYNIPLAEESRPYTAFATDWNLYEFCRVQFGIATGAQVLTRLLDQIFSNIKYKFLYHYLDDLVVYSDTWEEHVLHIREVLLRLRKAGLTVKPEKVVFATQVLHFLGHLVTPVGVTIDPQRTLSVRQFPPPKNVKAVACFIADFQHPFILQTDACGSAIAAALMQETEDGCCPIAYASRALIDQERQYSIYELEALAVLFGAEKFCLYLEHVEFRLQTDNQALSWVLARPRKSGRLAHWALRLSAFRFTVEHIRGTQNIITDSLSRMFEGYKDEEPFVQMVQHSAPVLDSNPLLFHDVREAQLNDVELGEIHERLQQGNACPPYLLKQGLVCFKIKGKFPRSKNGNTYILTVVDAFSKFCWLVPVWEATTKSALHVLKGIIASLGCPRILVTDNATQFISNDFRKFCFSTGIQHITTVPYYPNPSQAERVNRNLRPALIVHHSQDHTSWDTQLDWLQFAFNSARHQSHKLIPFSLMMAYPPQSTLSNLWLFEDLLPDSPDPQQLKDL</sequence>
<evidence type="ECO:0000259" key="7">
    <source>
        <dbReference type="PROSITE" id="PS50878"/>
    </source>
</evidence>
<comment type="caution">
    <text evidence="9">The sequence shown here is derived from an EMBL/GenBank/DDBJ whole genome shotgun (WGS) entry which is preliminary data.</text>
</comment>
<keyword evidence="4" id="KW-0255">Endonuclease</keyword>